<dbReference type="Proteomes" id="UP001162131">
    <property type="component" value="Unassembled WGS sequence"/>
</dbReference>
<comment type="caution">
    <text evidence="1">The sequence shown here is derived from an EMBL/GenBank/DDBJ whole genome shotgun (WGS) entry which is preliminary data.</text>
</comment>
<dbReference type="AlphaFoldDB" id="A0AAU9IXC4"/>
<accession>A0AAU9IXC4</accession>
<evidence type="ECO:0000313" key="1">
    <source>
        <dbReference type="EMBL" id="CAG9318680.1"/>
    </source>
</evidence>
<proteinExistence type="predicted"/>
<reference evidence="1" key="1">
    <citation type="submission" date="2021-09" db="EMBL/GenBank/DDBJ databases">
        <authorList>
            <consortium name="AG Swart"/>
            <person name="Singh M."/>
            <person name="Singh A."/>
            <person name="Seah K."/>
            <person name="Emmerich C."/>
        </authorList>
    </citation>
    <scope>NUCLEOTIDE SEQUENCE</scope>
    <source>
        <strain evidence="1">ATCC30299</strain>
    </source>
</reference>
<name>A0AAU9IXC4_9CILI</name>
<evidence type="ECO:0000313" key="2">
    <source>
        <dbReference type="Proteomes" id="UP001162131"/>
    </source>
</evidence>
<organism evidence="1 2">
    <name type="scientific">Blepharisma stoltei</name>
    <dbReference type="NCBI Taxonomy" id="1481888"/>
    <lineage>
        <taxon>Eukaryota</taxon>
        <taxon>Sar</taxon>
        <taxon>Alveolata</taxon>
        <taxon>Ciliophora</taxon>
        <taxon>Postciliodesmatophora</taxon>
        <taxon>Heterotrichea</taxon>
        <taxon>Heterotrichida</taxon>
        <taxon>Blepharismidae</taxon>
        <taxon>Blepharisma</taxon>
    </lineage>
</organism>
<gene>
    <name evidence="1" type="ORF">BSTOLATCC_MIC22050</name>
</gene>
<sequence>MWRFGLASLSACAAGYLGYDYYTRTALPFPALTKWQVENSDAFIVYVPQEKENFIDRLKQINFPVFYLSKDKEPSSLGLTFNDNSSSLYFVRKIGSRLVYTTLELPEKLNKWLSYFTQPDIKISSLKEMENLLKSRKKKYFLDNIVAAYVPEGNAELEKKWQDLIHHLQFDDQMSNLMYSYASSFFKFVRITDRETAEELGLISGENEFAVQRIRDCRGWFHSKKPKSAYVDISSLRNYIENTLKDEFKINAHSMQLKLKIFFDKFVLGETNDPAKKQFTDLKELALEMAKIDPLILPLWTVKDLQMTIPKLAQHLLSKNAKFLVVSINKDHEENDLSDLQAIMGQLRLEEFARNHKDVLVLVGCPKILYHVPIRDLCIYHLGPVEIRLLTVNENAVEKSAILEEGMSLEDLLKTEEPYFERSFTKPEQVAEVLSRNDIYEKVIKPNDQCYFIMNCSRHCPACTYQDPYFQLAAQNSKRCNFAKFYVSNQNPHFKSPNATPTYHLWLPGKKEPIVYEARKHGLAPDNFLGFIDTHLDQPNP</sequence>
<keyword evidence="2" id="KW-1185">Reference proteome</keyword>
<dbReference type="InterPro" id="IPR036249">
    <property type="entry name" value="Thioredoxin-like_sf"/>
</dbReference>
<dbReference type="SUPFAM" id="SSF52833">
    <property type="entry name" value="Thioredoxin-like"/>
    <property type="match status" value="1"/>
</dbReference>
<protein>
    <submittedName>
        <fullName evidence="1">Uncharacterized protein</fullName>
    </submittedName>
</protein>
<dbReference type="EMBL" id="CAJZBQ010000021">
    <property type="protein sequence ID" value="CAG9318680.1"/>
    <property type="molecule type" value="Genomic_DNA"/>
</dbReference>